<feature type="domain" description="Peptidase M20 dimerisation" evidence="3">
    <location>
        <begin position="194"/>
        <end position="287"/>
    </location>
</feature>
<comment type="caution">
    <text evidence="4">The sequence shown here is derived from an EMBL/GenBank/DDBJ whole genome shotgun (WGS) entry which is preliminary data.</text>
</comment>
<dbReference type="Pfam" id="PF01546">
    <property type="entry name" value="Peptidase_M20"/>
    <property type="match status" value="1"/>
</dbReference>
<evidence type="ECO:0000313" key="5">
    <source>
        <dbReference type="Proteomes" id="UP000186308"/>
    </source>
</evidence>
<reference evidence="4 5" key="1">
    <citation type="submission" date="2017-01" db="EMBL/GenBank/DDBJ databases">
        <authorList>
            <person name="Varghese N."/>
            <person name="Submissions S."/>
        </authorList>
    </citation>
    <scope>NUCLEOTIDE SEQUENCE [LARGE SCALE GENOMIC DNA]</scope>
    <source>
        <strain evidence="4 5">ATCC 35905</strain>
    </source>
</reference>
<name>A0A8G2FF56_ACIRU</name>
<evidence type="ECO:0000256" key="1">
    <source>
        <dbReference type="ARBA" id="ARBA00022801"/>
    </source>
</evidence>
<dbReference type="NCBIfam" id="TIGR01891">
    <property type="entry name" value="amidohydrolases"/>
    <property type="match status" value="1"/>
</dbReference>
<dbReference type="GO" id="GO:0046872">
    <property type="term" value="F:metal ion binding"/>
    <property type="evidence" value="ECO:0007669"/>
    <property type="project" value="UniProtKB-KW"/>
</dbReference>
<dbReference type="PANTHER" id="PTHR11014:SF63">
    <property type="entry name" value="METALLOPEPTIDASE, PUTATIVE (AFU_ORTHOLOGUE AFUA_6G09600)-RELATED"/>
    <property type="match status" value="1"/>
</dbReference>
<feature type="binding site" evidence="2">
    <location>
        <position position="170"/>
    </location>
    <ligand>
        <name>Mn(2+)</name>
        <dbReference type="ChEBI" id="CHEBI:29035"/>
        <label>2</label>
    </ligand>
</feature>
<evidence type="ECO:0000259" key="3">
    <source>
        <dbReference type="Pfam" id="PF07687"/>
    </source>
</evidence>
<keyword evidence="2" id="KW-0464">Manganese</keyword>
<dbReference type="EMBL" id="FTNE01000002">
    <property type="protein sequence ID" value="SIQ18528.1"/>
    <property type="molecule type" value="Genomic_DNA"/>
</dbReference>
<dbReference type="FunFam" id="3.30.70.360:FF:000001">
    <property type="entry name" value="N-acetyldiaminopimelate deacetylase"/>
    <property type="match status" value="1"/>
</dbReference>
<accession>A0A8G2FF56</accession>
<dbReference type="PANTHER" id="PTHR11014">
    <property type="entry name" value="PEPTIDASE M20 FAMILY MEMBER"/>
    <property type="match status" value="1"/>
</dbReference>
<gene>
    <name evidence="4" type="ORF">SAMN05421828_102134</name>
</gene>
<evidence type="ECO:0000256" key="2">
    <source>
        <dbReference type="PIRSR" id="PIRSR005962-1"/>
    </source>
</evidence>
<feature type="binding site" evidence="2">
    <location>
        <position position="369"/>
    </location>
    <ligand>
        <name>Mn(2+)</name>
        <dbReference type="ChEBI" id="CHEBI:29035"/>
        <label>2</label>
    </ligand>
</feature>
<dbReference type="SUPFAM" id="SSF53187">
    <property type="entry name" value="Zn-dependent exopeptidases"/>
    <property type="match status" value="1"/>
</dbReference>
<dbReference type="GO" id="GO:0019877">
    <property type="term" value="P:diaminopimelate biosynthetic process"/>
    <property type="evidence" value="ECO:0007669"/>
    <property type="project" value="UniProtKB-ARBA"/>
</dbReference>
<dbReference type="Gene3D" id="3.30.70.360">
    <property type="match status" value="1"/>
</dbReference>
<dbReference type="AlphaFoldDB" id="A0A8G2FF56"/>
<dbReference type="InterPro" id="IPR036264">
    <property type="entry name" value="Bact_exopeptidase_dim_dom"/>
</dbReference>
<proteinExistence type="predicted"/>
<dbReference type="Gene3D" id="3.40.630.10">
    <property type="entry name" value="Zn peptidases"/>
    <property type="match status" value="1"/>
</dbReference>
<feature type="binding site" evidence="2">
    <location>
        <position position="144"/>
    </location>
    <ligand>
        <name>Mn(2+)</name>
        <dbReference type="ChEBI" id="CHEBI:29035"/>
        <label>2</label>
    </ligand>
</feature>
<keyword evidence="2" id="KW-0479">Metal-binding</keyword>
<organism evidence="4 5">
    <name type="scientific">Acidiphilium rubrum</name>
    <dbReference type="NCBI Taxonomy" id="526"/>
    <lineage>
        <taxon>Bacteria</taxon>
        <taxon>Pseudomonadati</taxon>
        <taxon>Pseudomonadota</taxon>
        <taxon>Alphaproteobacteria</taxon>
        <taxon>Acetobacterales</taxon>
        <taxon>Acidocellaceae</taxon>
        <taxon>Acidiphilium</taxon>
    </lineage>
</organism>
<keyword evidence="5" id="KW-1185">Reference proteome</keyword>
<keyword evidence="1 4" id="KW-0378">Hydrolase</keyword>
<sequence length="397" mass="41622">MLARMNIDPQLHDWTPEFAAWRQDFHAHPEIAYQEHRTAALVAERLASFGIEVTTGVGGTGVVGTLRGGRSSAGGNRAIALRADMDALPMDEANDLPYKSQNPGRMHACGHDGHTTMLLAAARYLAATRDFAGTIHFIFQPAEEGGAGALRMIEDGLLERFPFDAVFGAHNDPTLPVGAISASTGTVHGATDDFVIRLTGRGGHAARPHAAIDPIVAGAQIVLGLQSIVSRRVDPLESAVVSICTFHAGSATNVIPEIATLSGTVRNLTPANQVRLAREIPELIGHLARAAGVEAEVDYQSGYPPVVNDGAMAGVVARAAGAVVGAANVHTTLPPTLGGEDFAYYAMQRPGCFFRIGQADGEKGAMPLHHPRYDFNDAILPVGAAVFASIAASELPG</sequence>
<comment type="cofactor">
    <cofactor evidence="2">
        <name>Mn(2+)</name>
        <dbReference type="ChEBI" id="CHEBI:29035"/>
    </cofactor>
    <text evidence="2">The Mn(2+) ion enhances activity.</text>
</comment>
<dbReference type="GO" id="GO:0050118">
    <property type="term" value="F:N-acetyldiaminopimelate deacetylase activity"/>
    <property type="evidence" value="ECO:0007669"/>
    <property type="project" value="UniProtKB-ARBA"/>
</dbReference>
<dbReference type="PIRSF" id="PIRSF005962">
    <property type="entry name" value="Pept_M20D_amidohydro"/>
    <property type="match status" value="1"/>
</dbReference>
<dbReference type="Pfam" id="PF07687">
    <property type="entry name" value="M20_dimer"/>
    <property type="match status" value="1"/>
</dbReference>
<dbReference type="InterPro" id="IPR011650">
    <property type="entry name" value="Peptidase_M20_dimer"/>
</dbReference>
<dbReference type="InterPro" id="IPR017439">
    <property type="entry name" value="Amidohydrolase"/>
</dbReference>
<protein>
    <submittedName>
        <fullName evidence="4">Hippurate hydrolase</fullName>
    </submittedName>
</protein>
<dbReference type="InterPro" id="IPR002933">
    <property type="entry name" value="Peptidase_M20"/>
</dbReference>
<feature type="binding site" evidence="2">
    <location>
        <position position="109"/>
    </location>
    <ligand>
        <name>Mn(2+)</name>
        <dbReference type="ChEBI" id="CHEBI:29035"/>
        <label>2</label>
    </ligand>
</feature>
<dbReference type="Proteomes" id="UP000186308">
    <property type="component" value="Unassembled WGS sequence"/>
</dbReference>
<feature type="binding site" evidence="2">
    <location>
        <position position="111"/>
    </location>
    <ligand>
        <name>Mn(2+)</name>
        <dbReference type="ChEBI" id="CHEBI:29035"/>
        <label>2</label>
    </ligand>
</feature>
<evidence type="ECO:0000313" key="4">
    <source>
        <dbReference type="EMBL" id="SIQ18528.1"/>
    </source>
</evidence>
<dbReference type="SUPFAM" id="SSF55031">
    <property type="entry name" value="Bacterial exopeptidase dimerisation domain"/>
    <property type="match status" value="1"/>
</dbReference>